<gene>
    <name evidence="1" type="ORF">HMF3257_04385</name>
</gene>
<accession>A0A327NHP6</accession>
<evidence type="ECO:0000313" key="1">
    <source>
        <dbReference type="EMBL" id="RAI73829.1"/>
    </source>
</evidence>
<protein>
    <submittedName>
        <fullName evidence="1">Uncharacterized protein</fullName>
    </submittedName>
</protein>
<name>A0A327NHP6_9BACT</name>
<comment type="caution">
    <text evidence="1">The sequence shown here is derived from an EMBL/GenBank/DDBJ whole genome shotgun (WGS) entry which is preliminary data.</text>
</comment>
<reference evidence="1 2" key="1">
    <citation type="submission" date="2018-06" db="EMBL/GenBank/DDBJ databases">
        <title>Spirosoma sp. HMF3257 Genome sequencing and assembly.</title>
        <authorList>
            <person name="Kang H."/>
            <person name="Cha I."/>
            <person name="Kim H."/>
            <person name="Kang J."/>
            <person name="Joh K."/>
        </authorList>
    </citation>
    <scope>NUCLEOTIDE SEQUENCE [LARGE SCALE GENOMIC DNA]</scope>
    <source>
        <strain evidence="1 2">HMF3257</strain>
    </source>
</reference>
<dbReference type="AlphaFoldDB" id="A0A327NHP6"/>
<dbReference type="Proteomes" id="UP000249016">
    <property type="component" value="Unassembled WGS sequence"/>
</dbReference>
<proteinExistence type="predicted"/>
<dbReference type="RefSeq" id="WP_111340702.1">
    <property type="nucleotide sequence ID" value="NZ_QLII01000001.1"/>
</dbReference>
<organism evidence="1 2">
    <name type="scientific">Spirosoma telluris</name>
    <dbReference type="NCBI Taxonomy" id="2183553"/>
    <lineage>
        <taxon>Bacteria</taxon>
        <taxon>Pseudomonadati</taxon>
        <taxon>Bacteroidota</taxon>
        <taxon>Cytophagia</taxon>
        <taxon>Cytophagales</taxon>
        <taxon>Cytophagaceae</taxon>
        <taxon>Spirosoma</taxon>
    </lineage>
</organism>
<evidence type="ECO:0000313" key="2">
    <source>
        <dbReference type="Proteomes" id="UP000249016"/>
    </source>
</evidence>
<dbReference type="EMBL" id="QLII01000001">
    <property type="protein sequence ID" value="RAI73829.1"/>
    <property type="molecule type" value="Genomic_DNA"/>
</dbReference>
<sequence length="90" mass="10156">MAIYGLFTGVDIAGTEEKLNWYGCKKSICTESVGSWTAYNFLVITTDFQMALDSFIVTELSYKAVLRFFITLNKPPCPVAMARLFEKILI</sequence>
<keyword evidence="2" id="KW-1185">Reference proteome</keyword>